<sequence>MNALVFALTSVFVLILISNTAYAQTSTPIQYDVDITLIDIGEINTKEGSYDLKFLLTLSSDDVEFTTMEKLPVIDFVNGDLDEDIVVESIEPHRYSFEVDGKFFNDMSFRNYPFSPIDLLIKIEPEYQTIDQAEFTSTHLDKLSTKYGDHIPGWILIGVNDSITSVVDVNGRTHSHYVAAFHLERPFLSNFFTKLFPIFIMVSIVIFAFIQNPKQHKMAEIGIGMFLSLVFLHAAFLGADLPPLDYLTMQDKILIVSYVTILYALSEEIIQQRYNKESNAERALKINRKMLKFLPVIMIVSALALLFL</sequence>
<dbReference type="OrthoDB" id="11176at2157"/>
<dbReference type="STRING" id="1603555.SU86_009115"/>
<dbReference type="EMBL" id="CP011097">
    <property type="protein sequence ID" value="AJZ76486.1"/>
    <property type="molecule type" value="Genomic_DNA"/>
</dbReference>
<name>A0A3G1B489_9ARCH</name>
<protein>
    <recommendedName>
        <fullName evidence="4">Neurotransmitter-gated ion-channel ligand-binding domain-containing protein</fullName>
    </recommendedName>
</protein>
<organism evidence="2 3">
    <name type="scientific">Candidatus Nitrosotenuis cloacae</name>
    <dbReference type="NCBI Taxonomy" id="1603555"/>
    <lineage>
        <taxon>Archaea</taxon>
        <taxon>Nitrososphaerota</taxon>
        <taxon>Candidatus Nitrosotenuis</taxon>
    </lineage>
</organism>
<dbReference type="GeneID" id="24874722"/>
<feature type="transmembrane region" description="Helical" evidence="1">
    <location>
        <begin position="222"/>
        <end position="241"/>
    </location>
</feature>
<accession>A0A3G1B489</accession>
<gene>
    <name evidence="2" type="ORF">SU86_009115</name>
</gene>
<dbReference type="KEGG" id="tah:SU86_009115"/>
<keyword evidence="1" id="KW-0812">Transmembrane</keyword>
<reference evidence="2 3" key="1">
    <citation type="journal article" date="2016" name="Sci. Rep.">
        <title>A novel ammonia-oxidizing archaeon from wastewater treatment plant: Its enrichment, physiological and genomic characteristics.</title>
        <authorList>
            <person name="Li Y."/>
            <person name="Ding K."/>
            <person name="Wen X."/>
            <person name="Zhang B."/>
            <person name="Shen B."/>
            <person name="Yang Y."/>
        </authorList>
    </citation>
    <scope>NUCLEOTIDE SEQUENCE [LARGE SCALE GENOMIC DNA]</scope>
    <source>
        <strain evidence="2 3">SAT1</strain>
    </source>
</reference>
<dbReference type="InterPro" id="IPR038050">
    <property type="entry name" value="Neuro_actylchol_rec"/>
</dbReference>
<feature type="transmembrane region" description="Helical" evidence="1">
    <location>
        <begin position="191"/>
        <end position="210"/>
    </location>
</feature>
<proteinExistence type="predicted"/>
<evidence type="ECO:0008006" key="4">
    <source>
        <dbReference type="Google" id="ProtNLM"/>
    </source>
</evidence>
<evidence type="ECO:0000256" key="1">
    <source>
        <dbReference type="SAM" id="Phobius"/>
    </source>
</evidence>
<feature type="transmembrane region" description="Helical" evidence="1">
    <location>
        <begin position="253"/>
        <end position="270"/>
    </location>
</feature>
<keyword evidence="1" id="KW-0472">Membrane</keyword>
<dbReference type="AlphaFoldDB" id="A0A3G1B489"/>
<dbReference type="RefSeq" id="WP_048187291.1">
    <property type="nucleotide sequence ID" value="NZ_CP011097.1"/>
</dbReference>
<dbReference type="Gene3D" id="1.20.58.390">
    <property type="entry name" value="Neurotransmitter-gated ion-channel transmembrane domain"/>
    <property type="match status" value="1"/>
</dbReference>
<keyword evidence="1" id="KW-1133">Transmembrane helix</keyword>
<evidence type="ECO:0000313" key="3">
    <source>
        <dbReference type="Proteomes" id="UP000266745"/>
    </source>
</evidence>
<keyword evidence="3" id="KW-1185">Reference proteome</keyword>
<feature type="transmembrane region" description="Helical" evidence="1">
    <location>
        <begin position="290"/>
        <end position="307"/>
    </location>
</feature>
<evidence type="ECO:0000313" key="2">
    <source>
        <dbReference type="EMBL" id="AJZ76486.1"/>
    </source>
</evidence>
<dbReference type="Proteomes" id="UP000266745">
    <property type="component" value="Chromosome"/>
</dbReference>